<comment type="caution">
    <text evidence="1">The sequence shown here is derived from an EMBL/GenBank/DDBJ whole genome shotgun (WGS) entry which is preliminary data.</text>
</comment>
<accession>A0A8H2XCF3</accession>
<sequence length="165" mass="18624">MVHDETSYFKGSSQSTKTLTFFYLFELGGILLAEQFSPPTVVFEPLDLPPPRTISRENVIITDILPRSPVVQPRCHNMRAGAKSRVKSTGSRRQLPAEVSLTFSGHKYGGDAFSEPRDLYRAEIAKAPPANLPALESASHRVWQRGKFEAPRRNELVRVFPFRRV</sequence>
<dbReference type="AlphaFoldDB" id="A0A8H2XCF3"/>
<evidence type="ECO:0000313" key="1">
    <source>
        <dbReference type="EMBL" id="CAE6421669.1"/>
    </source>
</evidence>
<proteinExistence type="predicted"/>
<reference evidence="1" key="1">
    <citation type="submission" date="2021-01" db="EMBL/GenBank/DDBJ databases">
        <authorList>
            <person name="Kaushik A."/>
        </authorList>
    </citation>
    <scope>NUCLEOTIDE SEQUENCE</scope>
    <source>
        <strain evidence="1">AG4-RS23</strain>
    </source>
</reference>
<dbReference type="Proteomes" id="UP000663861">
    <property type="component" value="Unassembled WGS sequence"/>
</dbReference>
<name>A0A8H2XCF3_9AGAM</name>
<organism evidence="1 2">
    <name type="scientific">Rhizoctonia solani</name>
    <dbReference type="NCBI Taxonomy" id="456999"/>
    <lineage>
        <taxon>Eukaryota</taxon>
        <taxon>Fungi</taxon>
        <taxon>Dikarya</taxon>
        <taxon>Basidiomycota</taxon>
        <taxon>Agaricomycotina</taxon>
        <taxon>Agaricomycetes</taxon>
        <taxon>Cantharellales</taxon>
        <taxon>Ceratobasidiaceae</taxon>
        <taxon>Rhizoctonia</taxon>
    </lineage>
</organism>
<dbReference type="EMBL" id="CAJMWY010000201">
    <property type="protein sequence ID" value="CAE6421669.1"/>
    <property type="molecule type" value="Genomic_DNA"/>
</dbReference>
<evidence type="ECO:0000313" key="2">
    <source>
        <dbReference type="Proteomes" id="UP000663861"/>
    </source>
</evidence>
<gene>
    <name evidence="1" type="ORF">RDB_LOCUS13996</name>
</gene>
<protein>
    <submittedName>
        <fullName evidence="1">Uncharacterized protein</fullName>
    </submittedName>
</protein>